<evidence type="ECO:0000313" key="1">
    <source>
        <dbReference type="EMBL" id="VVC43063.1"/>
    </source>
</evidence>
<sequence>MYGINFSSFSLVPTDNLTKPMHRVTVKNKDEDYEQYVNEILEHSYIPLSRDLWEKEWTNQPKGHEPCTNENPLVQ</sequence>
<evidence type="ECO:0000313" key="2">
    <source>
        <dbReference type="Proteomes" id="UP000325440"/>
    </source>
</evidence>
<protein>
    <submittedName>
        <fullName evidence="1">Uncharacterized protein</fullName>
    </submittedName>
</protein>
<dbReference type="EMBL" id="CABPRJ010002367">
    <property type="protein sequence ID" value="VVC43063.1"/>
    <property type="molecule type" value="Genomic_DNA"/>
</dbReference>
<reference evidence="1 2" key="1">
    <citation type="submission" date="2019-08" db="EMBL/GenBank/DDBJ databases">
        <authorList>
            <person name="Alioto T."/>
            <person name="Alioto T."/>
            <person name="Gomez Garrido J."/>
        </authorList>
    </citation>
    <scope>NUCLEOTIDE SEQUENCE [LARGE SCALE GENOMIC DNA]</scope>
</reference>
<accession>A0A5E4NED5</accession>
<gene>
    <name evidence="1" type="ORF">CINCED_3A011180</name>
</gene>
<dbReference type="AlphaFoldDB" id="A0A5E4NED5"/>
<keyword evidence="2" id="KW-1185">Reference proteome</keyword>
<dbReference type="Proteomes" id="UP000325440">
    <property type="component" value="Unassembled WGS sequence"/>
</dbReference>
<organism evidence="1 2">
    <name type="scientific">Cinara cedri</name>
    <dbReference type="NCBI Taxonomy" id="506608"/>
    <lineage>
        <taxon>Eukaryota</taxon>
        <taxon>Metazoa</taxon>
        <taxon>Ecdysozoa</taxon>
        <taxon>Arthropoda</taxon>
        <taxon>Hexapoda</taxon>
        <taxon>Insecta</taxon>
        <taxon>Pterygota</taxon>
        <taxon>Neoptera</taxon>
        <taxon>Paraneoptera</taxon>
        <taxon>Hemiptera</taxon>
        <taxon>Sternorrhyncha</taxon>
        <taxon>Aphidomorpha</taxon>
        <taxon>Aphidoidea</taxon>
        <taxon>Aphididae</taxon>
        <taxon>Lachninae</taxon>
        <taxon>Cinara</taxon>
    </lineage>
</organism>
<proteinExistence type="predicted"/>
<name>A0A5E4NED5_9HEMI</name>